<evidence type="ECO:0000313" key="3">
    <source>
        <dbReference type="EMBL" id="GAH96034.1"/>
    </source>
</evidence>
<name>X1L0S9_9ZZZZ</name>
<sequence>IFDHLAVYIIIPEVILGLTTFYYFQKIKNKNYLTLI</sequence>
<feature type="non-terminal residue" evidence="3">
    <location>
        <position position="36"/>
    </location>
</feature>
<keyword evidence="1" id="KW-0472">Membrane</keyword>
<feature type="transmembrane region" description="Helical" evidence="1">
    <location>
        <begin position="6"/>
        <end position="24"/>
    </location>
</feature>
<dbReference type="EMBL" id="BARU01049758">
    <property type="protein sequence ID" value="GAH96034.1"/>
    <property type="molecule type" value="Genomic_DNA"/>
</dbReference>
<reference evidence="3" key="1">
    <citation type="journal article" date="2014" name="Front. Microbiol.">
        <title>High frequency of phylogenetically diverse reductive dehalogenase-homologous genes in deep subseafloor sedimentary metagenomes.</title>
        <authorList>
            <person name="Kawai M."/>
            <person name="Futagami T."/>
            <person name="Toyoda A."/>
            <person name="Takaki Y."/>
            <person name="Nishi S."/>
            <person name="Hori S."/>
            <person name="Arai W."/>
            <person name="Tsubouchi T."/>
            <person name="Morono Y."/>
            <person name="Uchiyama I."/>
            <person name="Ito T."/>
            <person name="Fujiyama A."/>
            <person name="Inagaki F."/>
            <person name="Takami H."/>
        </authorList>
    </citation>
    <scope>NUCLEOTIDE SEQUENCE</scope>
    <source>
        <strain evidence="3">Expedition CK06-06</strain>
    </source>
</reference>
<proteinExistence type="predicted"/>
<keyword evidence="1" id="KW-0812">Transmembrane</keyword>
<organism evidence="3">
    <name type="scientific">marine sediment metagenome</name>
    <dbReference type="NCBI Taxonomy" id="412755"/>
    <lineage>
        <taxon>unclassified sequences</taxon>
        <taxon>metagenomes</taxon>
        <taxon>ecological metagenomes</taxon>
    </lineage>
</organism>
<feature type="domain" description="DUF6989" evidence="2">
    <location>
        <begin position="2"/>
        <end position="34"/>
    </location>
</feature>
<dbReference type="AlphaFoldDB" id="X1L0S9"/>
<accession>X1L0S9</accession>
<keyword evidence="1" id="KW-1133">Transmembrane helix</keyword>
<evidence type="ECO:0000256" key="1">
    <source>
        <dbReference type="SAM" id="Phobius"/>
    </source>
</evidence>
<dbReference type="InterPro" id="IPR054258">
    <property type="entry name" value="DUF6989"/>
</dbReference>
<protein>
    <recommendedName>
        <fullName evidence="2">DUF6989 domain-containing protein</fullName>
    </recommendedName>
</protein>
<dbReference type="Pfam" id="PF22497">
    <property type="entry name" value="DUF6989"/>
    <property type="match status" value="1"/>
</dbReference>
<evidence type="ECO:0000259" key="2">
    <source>
        <dbReference type="Pfam" id="PF22497"/>
    </source>
</evidence>
<feature type="non-terminal residue" evidence="3">
    <location>
        <position position="1"/>
    </location>
</feature>
<comment type="caution">
    <text evidence="3">The sequence shown here is derived from an EMBL/GenBank/DDBJ whole genome shotgun (WGS) entry which is preliminary data.</text>
</comment>
<gene>
    <name evidence="3" type="ORF">S03H2_73017</name>
</gene>